<keyword evidence="8" id="KW-1185">Reference proteome</keyword>
<evidence type="ECO:0000256" key="3">
    <source>
        <dbReference type="ARBA" id="ARBA00023125"/>
    </source>
</evidence>
<evidence type="ECO:0000313" key="5">
    <source>
        <dbReference type="EMBL" id="MBK1932210.1"/>
    </source>
</evidence>
<dbReference type="GO" id="GO:0005829">
    <property type="term" value="C:cytosol"/>
    <property type="evidence" value="ECO:0007669"/>
    <property type="project" value="TreeGrafter"/>
</dbReference>
<reference evidence="6 8" key="2">
    <citation type="submission" date="2021-03" db="EMBL/GenBank/DDBJ databases">
        <title>Clinical course, treatment and visual outcome of an outbreak of Burkholderia contaminans endophthalmitis following cataract surgery.</title>
        <authorList>
            <person name="Lind C."/>
            <person name="Olsen K."/>
            <person name="Angelsen N.K."/>
            <person name="Krefting E.A."/>
            <person name="Fossen K."/>
            <person name="Gravningen K."/>
            <person name="Depoorter E."/>
            <person name="Vandamme P."/>
            <person name="Bertelsen G."/>
        </authorList>
    </citation>
    <scope>NUCLEOTIDE SEQUENCE [LARGE SCALE GENOMIC DNA]</scope>
    <source>
        <strain evidence="6 8">51242556</strain>
    </source>
</reference>
<name>A0AAP1V5F0_9BURK</name>
<dbReference type="GO" id="GO:0140664">
    <property type="term" value="F:ATP-dependent DNA damage sensor activity"/>
    <property type="evidence" value="ECO:0007669"/>
    <property type="project" value="InterPro"/>
</dbReference>
<sequence length="500" mass="56628">MKVHLMYREADFLVGKDRDACADAIFRDLELRTLCSAMSDGDEYLFDVAQAALGNPLADQETIGFRQDVLRDCLSGHAVVRSLYGHAVEAIELSKKSYFGFYSKYPSAMLGSARELMESFIETLRKIREIADRHSADFRSAGLARFFEMIEAELTDDYFELVARHLKTLKFRRGLLIGARLGPGNKGRDYTLRKSADDDLGFTRRMFRQRRESYGFQIPERDEAGAQALSELEAKGMDLVARAMNQSAEHVLDFFNMLRCELAFYIGCINLRDSLLDRGYSMCMPDVAPADVHSLDARGLREVCLALRADRDVVPNDLHANDRDLVVVTGANEGGKSTFLRSIAIAQLMMQAGMMVLAERFTSSVARRIFTHFKREEDESMTSGKFDEELRRVSVIIDQVETDSIVFFNESLASTNEREGAEVAGQIVRALLDNRVRVFFVTHMYALSNDLYESQSARATFLRAERNNWGGRTYRIVEGEPLDTSFGEDVYRDVFPSDLT</sequence>
<evidence type="ECO:0000313" key="6">
    <source>
        <dbReference type="EMBL" id="MBO1832949.1"/>
    </source>
</evidence>
<feature type="domain" description="DNA mismatch repair proteins mutS family" evidence="4">
    <location>
        <begin position="323"/>
        <end position="500"/>
    </location>
</feature>
<dbReference type="GO" id="GO:0006298">
    <property type="term" value="P:mismatch repair"/>
    <property type="evidence" value="ECO:0007669"/>
    <property type="project" value="InterPro"/>
</dbReference>
<keyword evidence="1" id="KW-0547">Nucleotide-binding</keyword>
<dbReference type="Proteomes" id="UP000664048">
    <property type="component" value="Unassembled WGS sequence"/>
</dbReference>
<dbReference type="EMBL" id="JAGEMX010000009">
    <property type="protein sequence ID" value="MBO1832949.1"/>
    <property type="molecule type" value="Genomic_DNA"/>
</dbReference>
<dbReference type="Proteomes" id="UP000611459">
    <property type="component" value="Unassembled WGS sequence"/>
</dbReference>
<evidence type="ECO:0000256" key="1">
    <source>
        <dbReference type="ARBA" id="ARBA00022741"/>
    </source>
</evidence>
<dbReference type="GO" id="GO:0005524">
    <property type="term" value="F:ATP binding"/>
    <property type="evidence" value="ECO:0007669"/>
    <property type="project" value="UniProtKB-KW"/>
</dbReference>
<evidence type="ECO:0000313" key="7">
    <source>
        <dbReference type="Proteomes" id="UP000611459"/>
    </source>
</evidence>
<dbReference type="InterPro" id="IPR045076">
    <property type="entry name" value="MutS"/>
</dbReference>
<dbReference type="Pfam" id="PF00488">
    <property type="entry name" value="MutS_V"/>
    <property type="match status" value="1"/>
</dbReference>
<evidence type="ECO:0000259" key="4">
    <source>
        <dbReference type="SMART" id="SM00534"/>
    </source>
</evidence>
<keyword evidence="3" id="KW-0238">DNA-binding</keyword>
<comment type="caution">
    <text evidence="5">The sequence shown here is derived from an EMBL/GenBank/DDBJ whole genome shotgun (WGS) entry which is preliminary data.</text>
</comment>
<dbReference type="SUPFAM" id="SSF52540">
    <property type="entry name" value="P-loop containing nucleoside triphosphate hydrolases"/>
    <property type="match status" value="1"/>
</dbReference>
<keyword evidence="2" id="KW-0067">ATP-binding</keyword>
<gene>
    <name evidence="6" type="ORF">J4M89_26535</name>
    <name evidence="5" type="ORF">JIN94_20165</name>
</gene>
<dbReference type="InterPro" id="IPR000432">
    <property type="entry name" value="DNA_mismatch_repair_MutS_C"/>
</dbReference>
<dbReference type="Gene3D" id="3.40.50.300">
    <property type="entry name" value="P-loop containing nucleotide triphosphate hydrolases"/>
    <property type="match status" value="1"/>
</dbReference>
<evidence type="ECO:0000256" key="2">
    <source>
        <dbReference type="ARBA" id="ARBA00022840"/>
    </source>
</evidence>
<reference evidence="5" key="1">
    <citation type="submission" date="2021-01" db="EMBL/GenBank/DDBJ databases">
        <title>Outbreak of Burkholderia contaminns endophthalmitis traced to a clinical ventilation system.</title>
        <authorList>
            <person name="Lipuma J."/>
            <person name="Spilker T."/>
            <person name="Kratholm J."/>
        </authorList>
    </citation>
    <scope>NUCLEOTIDE SEQUENCE</scope>
    <source>
        <strain evidence="5">HI4954</strain>
    </source>
</reference>
<dbReference type="PANTHER" id="PTHR11361">
    <property type="entry name" value="DNA MISMATCH REPAIR PROTEIN MUTS FAMILY MEMBER"/>
    <property type="match status" value="1"/>
</dbReference>
<dbReference type="InterPro" id="IPR027417">
    <property type="entry name" value="P-loop_NTPase"/>
</dbReference>
<evidence type="ECO:0000313" key="8">
    <source>
        <dbReference type="Proteomes" id="UP000664048"/>
    </source>
</evidence>
<dbReference type="SMART" id="SM00534">
    <property type="entry name" value="MUTSac"/>
    <property type="match status" value="1"/>
</dbReference>
<organism evidence="5 7">
    <name type="scientific">Burkholderia contaminans</name>
    <dbReference type="NCBI Taxonomy" id="488447"/>
    <lineage>
        <taxon>Bacteria</taxon>
        <taxon>Pseudomonadati</taxon>
        <taxon>Pseudomonadota</taxon>
        <taxon>Betaproteobacteria</taxon>
        <taxon>Burkholderiales</taxon>
        <taxon>Burkholderiaceae</taxon>
        <taxon>Burkholderia</taxon>
        <taxon>Burkholderia cepacia complex</taxon>
    </lineage>
</organism>
<protein>
    <submittedName>
        <fullName evidence="5">DNA mismatch repair protein MutS</fullName>
    </submittedName>
</protein>
<accession>A0AAP1V5F0</accession>
<dbReference type="EMBL" id="JAENIB010000007">
    <property type="protein sequence ID" value="MBK1932210.1"/>
    <property type="molecule type" value="Genomic_DNA"/>
</dbReference>
<dbReference type="AlphaFoldDB" id="A0AAP1V5F0"/>
<dbReference type="RefSeq" id="WP_174956916.1">
    <property type="nucleotide sequence ID" value="NZ_JAENHZ010000008.1"/>
</dbReference>
<proteinExistence type="predicted"/>
<dbReference type="PANTHER" id="PTHR11361:SF34">
    <property type="entry name" value="DNA MISMATCH REPAIR PROTEIN MSH1, MITOCHONDRIAL"/>
    <property type="match status" value="1"/>
</dbReference>
<dbReference type="GO" id="GO:0030983">
    <property type="term" value="F:mismatched DNA binding"/>
    <property type="evidence" value="ECO:0007669"/>
    <property type="project" value="InterPro"/>
</dbReference>